<dbReference type="SMART" id="SM00220">
    <property type="entry name" value="S_TKc"/>
    <property type="match status" value="1"/>
</dbReference>
<dbReference type="GO" id="GO:0004674">
    <property type="term" value="F:protein serine/threonine kinase activity"/>
    <property type="evidence" value="ECO:0007669"/>
    <property type="project" value="TreeGrafter"/>
</dbReference>
<dbReference type="InterPro" id="IPR011009">
    <property type="entry name" value="Kinase-like_dom_sf"/>
</dbReference>
<evidence type="ECO:0000259" key="2">
    <source>
        <dbReference type="PROSITE" id="PS50011"/>
    </source>
</evidence>
<dbReference type="SUPFAM" id="SSF56112">
    <property type="entry name" value="Protein kinase-like (PK-like)"/>
    <property type="match status" value="1"/>
</dbReference>
<sequence length="332" mass="37232">MAEGCFKTPAKPKGRTSKGIDVSGGKFNLEIPASPFLARLGYGTGVSVYSLDRGKEQSPWAIKKLNKFYRERQTVQKVCLEKEAELMRKLNHPNIIGFRSYTQTPEGPMLLLEKCDWSLLDVIEERVDKGSNAFEAWKIEKVAKDVVFALEFLHHTLFYMHGDLKSANVLVNGDFDAVKLCDFGVAVKMDEDFTAPAEEYTGTRYWLAKEVLEGSKERITNKAEMYSYGLTVFEMLSLSFPHMEDATDCSTSTETDSSFPEDEDSVVDESENSTLGTRPYLPERLAAFYAADKNYNDILSIYFLCTSENAGERPAANHLASSFREKMAAGEA</sequence>
<feature type="region of interest" description="Disordered" evidence="1">
    <location>
        <begin position="247"/>
        <end position="275"/>
    </location>
</feature>
<accession>A0A7R9BL52</accession>
<organism evidence="3">
    <name type="scientific">Notodromas monacha</name>
    <dbReference type="NCBI Taxonomy" id="399045"/>
    <lineage>
        <taxon>Eukaryota</taxon>
        <taxon>Metazoa</taxon>
        <taxon>Ecdysozoa</taxon>
        <taxon>Arthropoda</taxon>
        <taxon>Crustacea</taxon>
        <taxon>Oligostraca</taxon>
        <taxon>Ostracoda</taxon>
        <taxon>Podocopa</taxon>
        <taxon>Podocopida</taxon>
        <taxon>Cypridocopina</taxon>
        <taxon>Cypridoidea</taxon>
        <taxon>Cyprididae</taxon>
        <taxon>Notodromas</taxon>
    </lineage>
</organism>
<name>A0A7R9BL52_9CRUS</name>
<gene>
    <name evidence="3" type="ORF">NMOB1V02_LOCUS4267</name>
</gene>
<proteinExistence type="predicted"/>
<dbReference type="InterPro" id="IPR000719">
    <property type="entry name" value="Prot_kinase_dom"/>
</dbReference>
<dbReference type="PROSITE" id="PS00108">
    <property type="entry name" value="PROTEIN_KINASE_ST"/>
    <property type="match status" value="1"/>
</dbReference>
<feature type="compositionally biased region" description="Low complexity" evidence="1">
    <location>
        <begin position="248"/>
        <end position="258"/>
    </location>
</feature>
<evidence type="ECO:0000313" key="3">
    <source>
        <dbReference type="EMBL" id="CAD7276508.1"/>
    </source>
</evidence>
<dbReference type="Proteomes" id="UP000678499">
    <property type="component" value="Unassembled WGS sequence"/>
</dbReference>
<protein>
    <recommendedName>
        <fullName evidence="2">Protein kinase domain-containing protein</fullName>
    </recommendedName>
</protein>
<keyword evidence="4" id="KW-1185">Reference proteome</keyword>
<dbReference type="OrthoDB" id="4062651at2759"/>
<evidence type="ECO:0000313" key="4">
    <source>
        <dbReference type="Proteomes" id="UP000678499"/>
    </source>
</evidence>
<dbReference type="GO" id="GO:0005524">
    <property type="term" value="F:ATP binding"/>
    <property type="evidence" value="ECO:0007669"/>
    <property type="project" value="InterPro"/>
</dbReference>
<dbReference type="PANTHER" id="PTHR24361">
    <property type="entry name" value="MITOGEN-ACTIVATED KINASE KINASE KINASE"/>
    <property type="match status" value="1"/>
</dbReference>
<dbReference type="Pfam" id="PF00069">
    <property type="entry name" value="Pkinase"/>
    <property type="match status" value="1"/>
</dbReference>
<dbReference type="EMBL" id="CAJPEX010000642">
    <property type="protein sequence ID" value="CAG0916660.1"/>
    <property type="molecule type" value="Genomic_DNA"/>
</dbReference>
<dbReference type="EMBL" id="OA882679">
    <property type="protein sequence ID" value="CAD7276508.1"/>
    <property type="molecule type" value="Genomic_DNA"/>
</dbReference>
<reference evidence="3" key="1">
    <citation type="submission" date="2020-11" db="EMBL/GenBank/DDBJ databases">
        <authorList>
            <person name="Tran Van P."/>
        </authorList>
    </citation>
    <scope>NUCLEOTIDE SEQUENCE</scope>
</reference>
<dbReference type="GO" id="GO:0005737">
    <property type="term" value="C:cytoplasm"/>
    <property type="evidence" value="ECO:0007669"/>
    <property type="project" value="TreeGrafter"/>
</dbReference>
<dbReference type="InterPro" id="IPR053235">
    <property type="entry name" value="Ser_Thr_kinase"/>
</dbReference>
<dbReference type="PROSITE" id="PS50011">
    <property type="entry name" value="PROTEIN_KINASE_DOM"/>
    <property type="match status" value="1"/>
</dbReference>
<dbReference type="InterPro" id="IPR008271">
    <property type="entry name" value="Ser/Thr_kinase_AS"/>
</dbReference>
<dbReference type="Gene3D" id="1.10.510.10">
    <property type="entry name" value="Transferase(Phosphotransferase) domain 1"/>
    <property type="match status" value="1"/>
</dbReference>
<feature type="compositionally biased region" description="Acidic residues" evidence="1">
    <location>
        <begin position="259"/>
        <end position="271"/>
    </location>
</feature>
<feature type="domain" description="Protein kinase" evidence="2">
    <location>
        <begin position="34"/>
        <end position="327"/>
    </location>
</feature>
<dbReference type="AlphaFoldDB" id="A0A7R9BL52"/>
<evidence type="ECO:0000256" key="1">
    <source>
        <dbReference type="SAM" id="MobiDB-lite"/>
    </source>
</evidence>